<dbReference type="EMBL" id="NOXT01000088">
    <property type="protein sequence ID" value="OYQ31266.1"/>
    <property type="molecule type" value="Genomic_DNA"/>
</dbReference>
<comment type="caution">
    <text evidence="1">The sequence shown here is derived from an EMBL/GenBank/DDBJ whole genome shotgun (WGS) entry which is preliminary data.</text>
</comment>
<sequence>MNKVVTIPETLSIHIPFQITKRGGRKEMVLPAGAQLQRPRTDNTVVKALARAFRWKRLLETGAYTSVSDLAEKEKIGLSYLTRVLRMTLLAPDIVDAILNGRQGDGIDLAILAAPFPNEWDAQRRHFGIDA</sequence>
<evidence type="ECO:0008006" key="3">
    <source>
        <dbReference type="Google" id="ProtNLM"/>
    </source>
</evidence>
<keyword evidence="2" id="KW-1185">Reference proteome</keyword>
<gene>
    <name evidence="1" type="ORF">CHU93_04725</name>
</gene>
<dbReference type="RefSeq" id="WP_094472996.1">
    <property type="nucleotide sequence ID" value="NZ_NOXT01000088.1"/>
</dbReference>
<evidence type="ECO:0000313" key="1">
    <source>
        <dbReference type="EMBL" id="OYQ31266.1"/>
    </source>
</evidence>
<dbReference type="Proteomes" id="UP000216991">
    <property type="component" value="Unassembled WGS sequence"/>
</dbReference>
<protein>
    <recommendedName>
        <fullName evidence="3">LacI family transcriptional regulator</fullName>
    </recommendedName>
</protein>
<evidence type="ECO:0000313" key="2">
    <source>
        <dbReference type="Proteomes" id="UP000216991"/>
    </source>
</evidence>
<proteinExistence type="predicted"/>
<reference evidence="1 2" key="1">
    <citation type="submission" date="2017-07" db="EMBL/GenBank/DDBJ databases">
        <title>Sandarakinorhabdus cyanobacteriorum sp. nov., a novel bacterium isolated from cyanobacterial aggregates in a eutrophic lake.</title>
        <authorList>
            <person name="Cai H."/>
        </authorList>
    </citation>
    <scope>NUCLEOTIDE SEQUENCE [LARGE SCALE GENOMIC DNA]</scope>
    <source>
        <strain evidence="1 2">TH057</strain>
    </source>
</reference>
<organism evidence="1 2">
    <name type="scientific">Sandarakinorhabdus cyanobacteriorum</name>
    <dbReference type="NCBI Taxonomy" id="1981098"/>
    <lineage>
        <taxon>Bacteria</taxon>
        <taxon>Pseudomonadati</taxon>
        <taxon>Pseudomonadota</taxon>
        <taxon>Alphaproteobacteria</taxon>
        <taxon>Sphingomonadales</taxon>
        <taxon>Sphingosinicellaceae</taxon>
        <taxon>Sandarakinorhabdus</taxon>
    </lineage>
</organism>
<dbReference type="AlphaFoldDB" id="A0A255YPW0"/>
<dbReference type="SUPFAM" id="SSF109709">
    <property type="entry name" value="KorB DNA-binding domain-like"/>
    <property type="match status" value="1"/>
</dbReference>
<name>A0A255YPW0_9SPHN</name>
<dbReference type="OrthoDB" id="1550462at2"/>
<accession>A0A255YPW0</accession>